<reference evidence="1 2" key="1">
    <citation type="submission" date="2016-05" db="EMBL/GenBank/DDBJ databases">
        <title>Genomic Taxonomy of the Vibrionaceae.</title>
        <authorList>
            <person name="Gomez-Gil B."/>
            <person name="Enciso-Ibarra J."/>
        </authorList>
    </citation>
    <scope>NUCLEOTIDE SEQUENCE [LARGE SCALE GENOMIC DNA]</scope>
    <source>
        <strain evidence="1 2">CAIM 1920</strain>
    </source>
</reference>
<proteinExistence type="predicted"/>
<keyword evidence="2" id="KW-1185">Reference proteome</keyword>
<evidence type="ECO:0000313" key="2">
    <source>
        <dbReference type="Proteomes" id="UP000094936"/>
    </source>
</evidence>
<evidence type="ECO:0000313" key="1">
    <source>
        <dbReference type="EMBL" id="ODA29354.1"/>
    </source>
</evidence>
<dbReference type="Proteomes" id="UP000094936">
    <property type="component" value="Unassembled WGS sequence"/>
</dbReference>
<comment type="caution">
    <text evidence="1">The sequence shown here is derived from an EMBL/GenBank/DDBJ whole genome shotgun (WGS) entry which is preliminary data.</text>
</comment>
<organism evidence="1 2">
    <name type="scientific">Veronia pacifica</name>
    <dbReference type="NCBI Taxonomy" id="1080227"/>
    <lineage>
        <taxon>Bacteria</taxon>
        <taxon>Pseudomonadati</taxon>
        <taxon>Pseudomonadota</taxon>
        <taxon>Gammaproteobacteria</taxon>
        <taxon>Vibrionales</taxon>
        <taxon>Vibrionaceae</taxon>
        <taxon>Veronia</taxon>
    </lineage>
</organism>
<gene>
    <name evidence="1" type="ORF">A8L45_22340</name>
</gene>
<protein>
    <recommendedName>
        <fullName evidence="3">DUF2797 domain-containing protein</fullName>
    </recommendedName>
</protein>
<name>A0A1C3E802_9GAMM</name>
<evidence type="ECO:0008006" key="3">
    <source>
        <dbReference type="Google" id="ProtNLM"/>
    </source>
</evidence>
<dbReference type="AlphaFoldDB" id="A0A1C3E802"/>
<accession>A0A1C3E802</accession>
<dbReference type="STRING" id="1080227.A8L45_22340"/>
<dbReference type="InterPro" id="IPR021246">
    <property type="entry name" value="DUF2797"/>
</dbReference>
<dbReference type="EMBL" id="LYBM01000071">
    <property type="protein sequence ID" value="ODA29354.1"/>
    <property type="molecule type" value="Genomic_DNA"/>
</dbReference>
<sequence>MITGTLSKMRGQLDGVVNYHLPVGEEEVELNNLIGQSLTLSHTGNIFCSACGKKTKKSYSQGHCYPCMKKLARCDMCIMKPETCHFAQGTCREPEWGQQFCMTDHIVYLSNTSGLKVGITRATQIPTRWIDQGATQALPILRVKNRHVSGLAEIALGNWVADKTNWRAMLKGDNADIDLLEESKRLLPLVKEQLSSILSEFGDDAIEELNSNIIDISYPVDQYPTKISSHNFDKNPDVSGVLLGVKGQYLIFDTGVINIRKFSSYEVSVAV</sequence>
<dbReference type="Pfam" id="PF10977">
    <property type="entry name" value="DUF2797"/>
    <property type="match status" value="1"/>
</dbReference>